<dbReference type="Proteomes" id="UP000012249">
    <property type="component" value="Unassembled WGS sequence"/>
</dbReference>
<name>N1U3R2_9LEPT</name>
<organism evidence="1 2">
    <name type="scientific">Leptospira weilii str. Ecochallenge</name>
    <dbReference type="NCBI Taxonomy" id="1049986"/>
    <lineage>
        <taxon>Bacteria</taxon>
        <taxon>Pseudomonadati</taxon>
        <taxon>Spirochaetota</taxon>
        <taxon>Spirochaetia</taxon>
        <taxon>Leptospirales</taxon>
        <taxon>Leptospiraceae</taxon>
        <taxon>Leptospira</taxon>
    </lineage>
</organism>
<gene>
    <name evidence="1" type="ORF">LEP1GSC043_1994</name>
</gene>
<evidence type="ECO:0000313" key="1">
    <source>
        <dbReference type="EMBL" id="EMY15138.1"/>
    </source>
</evidence>
<protein>
    <submittedName>
        <fullName evidence="1">Uncharacterized protein</fullName>
    </submittedName>
</protein>
<proteinExistence type="predicted"/>
<dbReference type="AlphaFoldDB" id="N1U3R2"/>
<sequence length="79" mass="9277">MSILFKKDFLIKLVNFYLRIQNRFRIQLLRLEASHFYESKREGLLNLIGSVSLNSSVYSKCSNRVDKPKEYKISKSNGC</sequence>
<evidence type="ECO:0000313" key="2">
    <source>
        <dbReference type="Proteomes" id="UP000012249"/>
    </source>
</evidence>
<comment type="caution">
    <text evidence="1">The sequence shown here is derived from an EMBL/GenBank/DDBJ whole genome shotgun (WGS) entry which is preliminary data.</text>
</comment>
<dbReference type="EMBL" id="AHMI02000110">
    <property type="protein sequence ID" value="EMY15138.1"/>
    <property type="molecule type" value="Genomic_DNA"/>
</dbReference>
<reference evidence="1 2" key="1">
    <citation type="submission" date="2013-02" db="EMBL/GenBank/DDBJ databases">
        <authorList>
            <person name="Harkins D.M."/>
            <person name="Durkin A.S."/>
            <person name="Brinkac L.M."/>
            <person name="Haft D.H."/>
            <person name="Selengut J.D."/>
            <person name="Sanka R."/>
            <person name="DePew J."/>
            <person name="Purushe J."/>
            <person name="Haake D.A."/>
            <person name="Matsunaga J."/>
            <person name="Vinetz J.M."/>
            <person name="Sutton G.G."/>
            <person name="Nierman W.C."/>
            <person name="Fouts D.E."/>
        </authorList>
    </citation>
    <scope>NUCLEOTIDE SEQUENCE [LARGE SCALE GENOMIC DNA]</scope>
    <source>
        <strain evidence="1 2">Ecochallenge</strain>
    </source>
</reference>
<accession>N1U3R2</accession>